<reference evidence="3" key="1">
    <citation type="submission" date="2017-02" db="EMBL/GenBank/DDBJ databases">
        <authorList>
            <person name="Varghese N."/>
            <person name="Submissions S."/>
        </authorList>
    </citation>
    <scope>NUCLEOTIDE SEQUENCE [LARGE SCALE GENOMIC DNA]</scope>
    <source>
        <strain evidence="3">DSM 22224</strain>
    </source>
</reference>
<dbReference type="STRING" id="634771.SAMN04488128_10769"/>
<keyword evidence="3" id="KW-1185">Reference proteome</keyword>
<accession>A0A1T4TYX3</accession>
<dbReference type="Pfam" id="PF12680">
    <property type="entry name" value="SnoaL_2"/>
    <property type="match status" value="1"/>
</dbReference>
<evidence type="ECO:0000313" key="2">
    <source>
        <dbReference type="EMBL" id="SKA45672.1"/>
    </source>
</evidence>
<dbReference type="GO" id="GO:0016853">
    <property type="term" value="F:isomerase activity"/>
    <property type="evidence" value="ECO:0007669"/>
    <property type="project" value="UniProtKB-KW"/>
</dbReference>
<dbReference type="AlphaFoldDB" id="A0A1T4TYX3"/>
<dbReference type="Gene3D" id="3.10.450.50">
    <property type="match status" value="1"/>
</dbReference>
<name>A0A1T4TYX3_9BACT</name>
<evidence type="ECO:0000313" key="3">
    <source>
        <dbReference type="Proteomes" id="UP000190367"/>
    </source>
</evidence>
<dbReference type="Proteomes" id="UP000190367">
    <property type="component" value="Unassembled WGS sequence"/>
</dbReference>
<proteinExistence type="predicted"/>
<gene>
    <name evidence="2" type="ORF">SAMN04488128_10769</name>
</gene>
<dbReference type="EMBL" id="FUWZ01000007">
    <property type="protein sequence ID" value="SKA45672.1"/>
    <property type="molecule type" value="Genomic_DNA"/>
</dbReference>
<dbReference type="InterPro" id="IPR032710">
    <property type="entry name" value="NTF2-like_dom_sf"/>
</dbReference>
<dbReference type="SUPFAM" id="SSF54427">
    <property type="entry name" value="NTF2-like"/>
    <property type="match status" value="1"/>
</dbReference>
<dbReference type="InterPro" id="IPR037401">
    <property type="entry name" value="SnoaL-like"/>
</dbReference>
<feature type="domain" description="SnoaL-like" evidence="1">
    <location>
        <begin position="14"/>
        <end position="126"/>
    </location>
</feature>
<organism evidence="2 3">
    <name type="scientific">Chitinophaga eiseniae</name>
    <dbReference type="NCBI Taxonomy" id="634771"/>
    <lineage>
        <taxon>Bacteria</taxon>
        <taxon>Pseudomonadati</taxon>
        <taxon>Bacteroidota</taxon>
        <taxon>Chitinophagia</taxon>
        <taxon>Chitinophagales</taxon>
        <taxon>Chitinophagaceae</taxon>
        <taxon>Chitinophaga</taxon>
    </lineage>
</organism>
<keyword evidence="2" id="KW-0413">Isomerase</keyword>
<evidence type="ECO:0000259" key="1">
    <source>
        <dbReference type="Pfam" id="PF12680"/>
    </source>
</evidence>
<protein>
    <submittedName>
        <fullName evidence="2">Ketosteroid isomerase-related protein</fullName>
    </submittedName>
</protein>
<sequence length="131" mass="14280">MAYTNMEQRENIIKAYVEAYNNKDVKGMLQDMAEEIVFENVSGGAVTLSIKGKAELRAQAEQVLPVFTQRKQTIGAFSHTGDQTTIAIDYHAVLAIDLPNGLKKGDTLALAGQSVFTFSPEGKITQLTDIS</sequence>